<protein>
    <submittedName>
        <fullName evidence="2">Uncharacterized protein</fullName>
    </submittedName>
</protein>
<reference evidence="1 4" key="2">
    <citation type="submission" date="2021-03" db="EMBL/GenBank/DDBJ databases">
        <title>Whole genome shotgun sequence of Salinispora arenicola NBRC 105043.</title>
        <authorList>
            <person name="Komaki H."/>
            <person name="Tamura T."/>
        </authorList>
    </citation>
    <scope>NUCLEOTIDE SEQUENCE [LARGE SCALE GENOMIC DNA]</scope>
    <source>
        <strain evidence="1 4">NBRC 105043</strain>
    </source>
</reference>
<gene>
    <name evidence="2" type="ORF">FB564_3280</name>
    <name evidence="1" type="ORF">Sar04_33750</name>
</gene>
<sequence>MLNAHFHMQGDLTLTFRAPVNTCYADACACGTHVAAYGWRAGDGVGAVSPALPTHQLRQALG</sequence>
<evidence type="ECO:0000313" key="1">
    <source>
        <dbReference type="EMBL" id="GIM86639.1"/>
    </source>
</evidence>
<accession>A0A542XR04</accession>
<dbReference type="EMBL" id="VFOL01000001">
    <property type="protein sequence ID" value="TQL38103.1"/>
    <property type="molecule type" value="Genomic_DNA"/>
</dbReference>
<evidence type="ECO:0000313" key="3">
    <source>
        <dbReference type="Proteomes" id="UP000315983"/>
    </source>
</evidence>
<evidence type="ECO:0000313" key="2">
    <source>
        <dbReference type="EMBL" id="TQL38103.1"/>
    </source>
</evidence>
<reference evidence="2 3" key="1">
    <citation type="submission" date="2019-06" db="EMBL/GenBank/DDBJ databases">
        <title>Sequencing the genomes of 1000 actinobacteria strains.</title>
        <authorList>
            <person name="Klenk H.-P."/>
        </authorList>
    </citation>
    <scope>NUCLEOTIDE SEQUENCE [LARGE SCALE GENOMIC DNA]</scope>
    <source>
        <strain evidence="2 3">DSM 44819</strain>
    </source>
</reference>
<proteinExistence type="predicted"/>
<evidence type="ECO:0000313" key="4">
    <source>
        <dbReference type="Proteomes" id="UP000677457"/>
    </source>
</evidence>
<name>A0A542XR04_SALAC</name>
<comment type="caution">
    <text evidence="2">The sequence shown here is derived from an EMBL/GenBank/DDBJ whole genome shotgun (WGS) entry which is preliminary data.</text>
</comment>
<keyword evidence="4" id="KW-1185">Reference proteome</keyword>
<dbReference type="EMBL" id="BOQM01000026">
    <property type="protein sequence ID" value="GIM86639.1"/>
    <property type="molecule type" value="Genomic_DNA"/>
</dbReference>
<dbReference type="Proteomes" id="UP000315983">
    <property type="component" value="Unassembled WGS sequence"/>
</dbReference>
<dbReference type="Proteomes" id="UP000677457">
    <property type="component" value="Unassembled WGS sequence"/>
</dbReference>
<dbReference type="AlphaFoldDB" id="A0A542XR04"/>
<organism evidence="2 3">
    <name type="scientific">Salinispora arenicola</name>
    <dbReference type="NCBI Taxonomy" id="168697"/>
    <lineage>
        <taxon>Bacteria</taxon>
        <taxon>Bacillati</taxon>
        <taxon>Actinomycetota</taxon>
        <taxon>Actinomycetes</taxon>
        <taxon>Micromonosporales</taxon>
        <taxon>Micromonosporaceae</taxon>
        <taxon>Salinispora</taxon>
    </lineage>
</organism>